<dbReference type="InterPro" id="IPR057237">
    <property type="entry name" value="DUF7915"/>
</dbReference>
<dbReference type="Gene3D" id="3.30.160.20">
    <property type="match status" value="1"/>
</dbReference>
<feature type="region of interest" description="Disordered" evidence="1">
    <location>
        <begin position="403"/>
        <end position="427"/>
    </location>
</feature>
<reference evidence="4 5" key="1">
    <citation type="submission" date="2024-01" db="EMBL/GenBank/DDBJ databases">
        <title>The genomes of 5 underutilized Papilionoideae crops provide insights into root nodulation and disease resistanc.</title>
        <authorList>
            <person name="Yuan L."/>
        </authorList>
    </citation>
    <scope>NUCLEOTIDE SEQUENCE [LARGE SCALE GENOMIC DNA]</scope>
    <source>
        <strain evidence="4">ZHUSHIDOU_FW_LH</strain>
        <tissue evidence="4">Leaf</tissue>
    </source>
</reference>
<sequence length="724" mass="80623">MHLIFSPTHVHVDLKNMHVQAMMFIQFANANFVKTTLYGSLVAMVLEKFENSKGRVEQKIFGLNMATSDVCSTEDAVNAFLEYLVDPMLPAKSSLRDNPTPSQQQSVAKQVHSVVLLYNYYHRKHHPELPFLKFDEFCKLAVVLRPTLLAYMKYMQKSDETELLDAEKQLSLTEKKIIGACDICTCLDASKNTPNIEGWPISKVAVLLIDSNKENCVLLFSSITEGVWSVVEKDLDSPSQSSEVTSGTMVTYKKRRVIKKPMKDEANVDDSRFLQVGYSALKEAAGIDKTDISLLKSSIVYSQSKEKAASRFYIMKCSKLISQEVNLVPVKDLIESLQGPLVKKSSSSWIFTPVVEYFHVLPYSEIISEWFSREAFSDSLQDSKMEEKNTMADSPEVTESLVSSEGMSAAYDNKPSSDNIESPKQKINNGSCTALQADSIEESQDMNVDNPTLVPSQNKVECQDTANTFQVSEDQEMETPSLRHYSNGSSGPIKDEKDDSTMMLITGGGIKSPSACNQICGNTSSGKDTVSECALIENHSNSNLGKLQKFLASKGETLSQTAITALIGKRNELTLQQRMIEDEIALCDNKIQRILAGQDDDFELKIDSIIEGCNDIWGRNRRRCQHLEDQCSPPCFKSKRLTEAVLTPLSPCQELDGVCRENNWIIPSYHVSHSDGEFQANVTVKGPDFEFSCGGDVYSQAREARDSAAAQMMAKLKNMAKPNH</sequence>
<evidence type="ECO:0000313" key="4">
    <source>
        <dbReference type="EMBL" id="KAK7261607.1"/>
    </source>
</evidence>
<dbReference type="Pfam" id="PF25502">
    <property type="entry name" value="DUF7915"/>
    <property type="match status" value="1"/>
</dbReference>
<dbReference type="PANTHER" id="PTHR33913:SF3">
    <property type="entry name" value="ALEURONE LAYER MORPHOGENESIS PROTEIN"/>
    <property type="match status" value="1"/>
</dbReference>
<keyword evidence="5" id="KW-1185">Reference proteome</keyword>
<gene>
    <name evidence="4" type="ORF">RIF29_27922</name>
</gene>
<feature type="domain" description="DUF7915" evidence="3">
    <location>
        <begin position="224"/>
        <end position="373"/>
    </location>
</feature>
<feature type="region of interest" description="Disordered" evidence="1">
    <location>
        <begin position="471"/>
        <end position="499"/>
    </location>
</feature>
<evidence type="ECO:0008006" key="6">
    <source>
        <dbReference type="Google" id="ProtNLM"/>
    </source>
</evidence>
<feature type="domain" description="DUF7913" evidence="2">
    <location>
        <begin position="69"/>
        <end position="188"/>
    </location>
</feature>
<evidence type="ECO:0000259" key="2">
    <source>
        <dbReference type="Pfam" id="PF25500"/>
    </source>
</evidence>
<dbReference type="AlphaFoldDB" id="A0AAN9I0W6"/>
<proteinExistence type="predicted"/>
<name>A0AAN9I0W6_CROPI</name>
<dbReference type="InterPro" id="IPR057235">
    <property type="entry name" value="DUF7913"/>
</dbReference>
<dbReference type="Pfam" id="PF25500">
    <property type="entry name" value="DUF7913"/>
    <property type="match status" value="1"/>
</dbReference>
<dbReference type="Proteomes" id="UP001372338">
    <property type="component" value="Unassembled WGS sequence"/>
</dbReference>
<dbReference type="PANTHER" id="PTHR33913">
    <property type="entry name" value="ALEURONE LAYER MORPHOGENESIS PROTEIN"/>
    <property type="match status" value="1"/>
</dbReference>
<dbReference type="EMBL" id="JAYWIO010000005">
    <property type="protein sequence ID" value="KAK7261607.1"/>
    <property type="molecule type" value="Genomic_DNA"/>
</dbReference>
<evidence type="ECO:0000256" key="1">
    <source>
        <dbReference type="SAM" id="MobiDB-lite"/>
    </source>
</evidence>
<feature type="compositionally biased region" description="Polar residues" evidence="1">
    <location>
        <begin position="414"/>
        <end position="427"/>
    </location>
</feature>
<organism evidence="4 5">
    <name type="scientific">Crotalaria pallida</name>
    <name type="common">Smooth rattlebox</name>
    <name type="synonym">Crotalaria striata</name>
    <dbReference type="NCBI Taxonomy" id="3830"/>
    <lineage>
        <taxon>Eukaryota</taxon>
        <taxon>Viridiplantae</taxon>
        <taxon>Streptophyta</taxon>
        <taxon>Embryophyta</taxon>
        <taxon>Tracheophyta</taxon>
        <taxon>Spermatophyta</taxon>
        <taxon>Magnoliopsida</taxon>
        <taxon>eudicotyledons</taxon>
        <taxon>Gunneridae</taxon>
        <taxon>Pentapetalae</taxon>
        <taxon>rosids</taxon>
        <taxon>fabids</taxon>
        <taxon>Fabales</taxon>
        <taxon>Fabaceae</taxon>
        <taxon>Papilionoideae</taxon>
        <taxon>50 kb inversion clade</taxon>
        <taxon>genistoids sensu lato</taxon>
        <taxon>core genistoids</taxon>
        <taxon>Crotalarieae</taxon>
        <taxon>Crotalaria</taxon>
    </lineage>
</organism>
<evidence type="ECO:0000259" key="3">
    <source>
        <dbReference type="Pfam" id="PF25502"/>
    </source>
</evidence>
<protein>
    <recommendedName>
        <fullName evidence="6">DRBM domain-containing protein</fullName>
    </recommendedName>
</protein>
<dbReference type="SUPFAM" id="SSF54768">
    <property type="entry name" value="dsRNA-binding domain-like"/>
    <property type="match status" value="1"/>
</dbReference>
<comment type="caution">
    <text evidence="4">The sequence shown here is derived from an EMBL/GenBank/DDBJ whole genome shotgun (WGS) entry which is preliminary data.</text>
</comment>
<evidence type="ECO:0000313" key="5">
    <source>
        <dbReference type="Proteomes" id="UP001372338"/>
    </source>
</evidence>
<accession>A0AAN9I0W6</accession>
<dbReference type="CDD" id="cd00048">
    <property type="entry name" value="DSRM_SF"/>
    <property type="match status" value="1"/>
</dbReference>